<proteinExistence type="predicted"/>
<dbReference type="Proteomes" id="UP000742024">
    <property type="component" value="Unassembled WGS sequence"/>
</dbReference>
<sequence length="66" mass="7587">MVGKYTLDTSVMHLTCNLFKILLRELADVDSERTRRRVPLRDLCPPSREEKGQGESDDNPEQIAEI</sequence>
<organism evidence="2 3">
    <name type="scientific">Claviceps arundinis</name>
    <dbReference type="NCBI Taxonomy" id="1623583"/>
    <lineage>
        <taxon>Eukaryota</taxon>
        <taxon>Fungi</taxon>
        <taxon>Dikarya</taxon>
        <taxon>Ascomycota</taxon>
        <taxon>Pezizomycotina</taxon>
        <taxon>Sordariomycetes</taxon>
        <taxon>Hypocreomycetidae</taxon>
        <taxon>Hypocreales</taxon>
        <taxon>Clavicipitaceae</taxon>
        <taxon>Claviceps</taxon>
    </lineage>
</organism>
<evidence type="ECO:0000313" key="2">
    <source>
        <dbReference type="EMBL" id="KAG5966793.1"/>
    </source>
</evidence>
<feature type="region of interest" description="Disordered" evidence="1">
    <location>
        <begin position="31"/>
        <end position="66"/>
    </location>
</feature>
<evidence type="ECO:0000256" key="1">
    <source>
        <dbReference type="SAM" id="MobiDB-lite"/>
    </source>
</evidence>
<comment type="caution">
    <text evidence="2">The sequence shown here is derived from an EMBL/GenBank/DDBJ whole genome shotgun (WGS) entry which is preliminary data.</text>
</comment>
<dbReference type="EMBL" id="SRPR01000017">
    <property type="protein sequence ID" value="KAG5966793.1"/>
    <property type="molecule type" value="Genomic_DNA"/>
</dbReference>
<evidence type="ECO:0000313" key="3">
    <source>
        <dbReference type="Proteomes" id="UP000742024"/>
    </source>
</evidence>
<name>A0ABQ7PKS1_9HYPO</name>
<keyword evidence="3" id="KW-1185">Reference proteome</keyword>
<protein>
    <submittedName>
        <fullName evidence="2">Uncharacterized protein</fullName>
    </submittedName>
</protein>
<accession>A0ABQ7PKS1</accession>
<gene>
    <name evidence="2" type="ORF">E4U57_001799</name>
</gene>
<reference evidence="2 3" key="1">
    <citation type="journal article" date="2020" name="bioRxiv">
        <title>Whole genome comparisons of ergot fungi reveals the divergence and evolution of species within the genus Claviceps are the result of varying mechanisms driving genome evolution and host range expansion.</title>
        <authorList>
            <person name="Wyka S.A."/>
            <person name="Mondo S.J."/>
            <person name="Liu M."/>
            <person name="Dettman J."/>
            <person name="Nalam V."/>
            <person name="Broders K.D."/>
        </authorList>
    </citation>
    <scope>NUCLEOTIDE SEQUENCE [LARGE SCALE GENOMIC DNA]</scope>
    <source>
        <strain evidence="2 3">LM583</strain>
    </source>
</reference>